<dbReference type="NCBIfam" id="TIGR00009">
    <property type="entry name" value="L28"/>
    <property type="match status" value="1"/>
</dbReference>
<protein>
    <recommendedName>
        <fullName evidence="4 5">Large ribosomal subunit protein bL28</fullName>
    </recommendedName>
</protein>
<dbReference type="RefSeq" id="WP_163300764.1">
    <property type="nucleotide sequence ID" value="NZ_JAAGRQ010000008.1"/>
</dbReference>
<dbReference type="Gene3D" id="2.30.170.40">
    <property type="entry name" value="Ribosomal protein L28/L24"/>
    <property type="match status" value="1"/>
</dbReference>
<evidence type="ECO:0000313" key="7">
    <source>
        <dbReference type="EMBL" id="NDY55713.1"/>
    </source>
</evidence>
<evidence type="ECO:0000313" key="8">
    <source>
        <dbReference type="Proteomes" id="UP000469724"/>
    </source>
</evidence>
<dbReference type="InterPro" id="IPR001383">
    <property type="entry name" value="Ribosomal_bL28_bact-type"/>
</dbReference>
<organism evidence="7 8">
    <name type="scientific">Desulfolutivibrio sulfodismutans</name>
    <dbReference type="NCBI Taxonomy" id="63561"/>
    <lineage>
        <taxon>Bacteria</taxon>
        <taxon>Pseudomonadati</taxon>
        <taxon>Thermodesulfobacteriota</taxon>
        <taxon>Desulfovibrionia</taxon>
        <taxon>Desulfovibrionales</taxon>
        <taxon>Desulfovibrionaceae</taxon>
        <taxon>Desulfolutivibrio</taxon>
    </lineage>
</organism>
<dbReference type="PANTHER" id="PTHR39080:SF1">
    <property type="entry name" value="LARGE RIBOSOMAL SUBUNIT PROTEIN BL28A"/>
    <property type="match status" value="1"/>
</dbReference>
<sequence length="69" mass="7604">MAKMCDKCGKKPQSGNNVSHANNKSKRRFKPNLFSVRTQLPSGEVQTITVCSRCLRSGEVVKPKAKNAI</sequence>
<dbReference type="InterPro" id="IPR037147">
    <property type="entry name" value="Ribosomal_bL28_sf"/>
</dbReference>
<dbReference type="Proteomes" id="UP000469724">
    <property type="component" value="Unassembled WGS sequence"/>
</dbReference>
<evidence type="ECO:0000256" key="3">
    <source>
        <dbReference type="ARBA" id="ARBA00023274"/>
    </source>
</evidence>
<accession>A0A7K3NIR2</accession>
<proteinExistence type="inferred from homology"/>
<dbReference type="GO" id="GO:0005840">
    <property type="term" value="C:ribosome"/>
    <property type="evidence" value="ECO:0007669"/>
    <property type="project" value="UniProtKB-KW"/>
</dbReference>
<feature type="compositionally biased region" description="Polar residues" evidence="6">
    <location>
        <begin position="13"/>
        <end position="22"/>
    </location>
</feature>
<dbReference type="PANTHER" id="PTHR39080">
    <property type="entry name" value="50S RIBOSOMAL PROTEIN L28"/>
    <property type="match status" value="1"/>
</dbReference>
<dbReference type="InterPro" id="IPR050096">
    <property type="entry name" value="Bacterial_rp_bL28"/>
</dbReference>
<comment type="similarity">
    <text evidence="1 5">Belongs to the bacterial ribosomal protein bL28 family.</text>
</comment>
<dbReference type="InterPro" id="IPR034704">
    <property type="entry name" value="Ribosomal_bL28/bL31-like_sf"/>
</dbReference>
<name>A0A7K3NIR2_9BACT</name>
<evidence type="ECO:0000256" key="1">
    <source>
        <dbReference type="ARBA" id="ARBA00008760"/>
    </source>
</evidence>
<evidence type="ECO:0000256" key="5">
    <source>
        <dbReference type="HAMAP-Rule" id="MF_00373"/>
    </source>
</evidence>
<dbReference type="GO" id="GO:0003735">
    <property type="term" value="F:structural constituent of ribosome"/>
    <property type="evidence" value="ECO:0007669"/>
    <property type="project" value="InterPro"/>
</dbReference>
<reference evidence="7 8" key="1">
    <citation type="submission" date="2020-02" db="EMBL/GenBank/DDBJ databases">
        <title>Comparative genomics of sulfur disproportionating microorganisms.</title>
        <authorList>
            <person name="Ward L.M."/>
            <person name="Bertran E."/>
            <person name="Johnston D.T."/>
        </authorList>
    </citation>
    <scope>NUCLEOTIDE SEQUENCE [LARGE SCALE GENOMIC DNA]</scope>
    <source>
        <strain evidence="7 8">DSM 3696</strain>
    </source>
</reference>
<evidence type="ECO:0000256" key="6">
    <source>
        <dbReference type="SAM" id="MobiDB-lite"/>
    </source>
</evidence>
<evidence type="ECO:0000256" key="4">
    <source>
        <dbReference type="ARBA" id="ARBA00035174"/>
    </source>
</evidence>
<dbReference type="GO" id="GO:1990904">
    <property type="term" value="C:ribonucleoprotein complex"/>
    <property type="evidence" value="ECO:0007669"/>
    <property type="project" value="UniProtKB-KW"/>
</dbReference>
<keyword evidence="8" id="KW-1185">Reference proteome</keyword>
<dbReference type="AlphaFoldDB" id="A0A7K3NIR2"/>
<comment type="caution">
    <text evidence="7">The sequence shown here is derived from an EMBL/GenBank/DDBJ whole genome shotgun (WGS) entry which is preliminary data.</text>
</comment>
<dbReference type="Pfam" id="PF00830">
    <property type="entry name" value="Ribosomal_L28"/>
    <property type="match status" value="1"/>
</dbReference>
<dbReference type="SUPFAM" id="SSF143800">
    <property type="entry name" value="L28p-like"/>
    <property type="match status" value="1"/>
</dbReference>
<dbReference type="GO" id="GO:0006412">
    <property type="term" value="P:translation"/>
    <property type="evidence" value="ECO:0007669"/>
    <property type="project" value="UniProtKB-UniRule"/>
</dbReference>
<evidence type="ECO:0000256" key="2">
    <source>
        <dbReference type="ARBA" id="ARBA00022980"/>
    </source>
</evidence>
<keyword evidence="2 5" id="KW-0689">Ribosomal protein</keyword>
<feature type="region of interest" description="Disordered" evidence="6">
    <location>
        <begin position="1"/>
        <end position="31"/>
    </location>
</feature>
<gene>
    <name evidence="5 7" type="primary">rpmB</name>
    <name evidence="7" type="ORF">G3N56_03015</name>
</gene>
<keyword evidence="3 5" id="KW-0687">Ribonucleoprotein</keyword>
<dbReference type="HAMAP" id="MF_00373">
    <property type="entry name" value="Ribosomal_bL28"/>
    <property type="match status" value="1"/>
</dbReference>
<dbReference type="InterPro" id="IPR026569">
    <property type="entry name" value="Ribosomal_bL28"/>
</dbReference>
<dbReference type="EMBL" id="JAAGRQ010000008">
    <property type="protein sequence ID" value="NDY55713.1"/>
    <property type="molecule type" value="Genomic_DNA"/>
</dbReference>